<reference evidence="3 4" key="1">
    <citation type="submission" date="2016-10" db="EMBL/GenBank/DDBJ databases">
        <authorList>
            <person name="de Groot N.N."/>
        </authorList>
    </citation>
    <scope>NUCLEOTIDE SEQUENCE [LARGE SCALE GENOMIC DNA]</scope>
    <source>
        <strain evidence="3 4">DSM 25232</strain>
    </source>
</reference>
<organism evidence="3 4">
    <name type="scientific">Aquimarina amphilecti</name>
    <dbReference type="NCBI Taxonomy" id="1038014"/>
    <lineage>
        <taxon>Bacteria</taxon>
        <taxon>Pseudomonadati</taxon>
        <taxon>Bacteroidota</taxon>
        <taxon>Flavobacteriia</taxon>
        <taxon>Flavobacteriales</taxon>
        <taxon>Flavobacteriaceae</taxon>
        <taxon>Aquimarina</taxon>
    </lineage>
</organism>
<accession>A0A1H7V7W0</accession>
<dbReference type="Pfam" id="PF18962">
    <property type="entry name" value="Por_Secre_tail"/>
    <property type="match status" value="1"/>
</dbReference>
<dbReference type="InterPro" id="IPR026444">
    <property type="entry name" value="Secre_tail"/>
</dbReference>
<gene>
    <name evidence="3" type="ORF">SAMN04487910_3969</name>
</gene>
<dbReference type="EMBL" id="FOAB01000008">
    <property type="protein sequence ID" value="SEM04925.1"/>
    <property type="molecule type" value="Genomic_DNA"/>
</dbReference>
<evidence type="ECO:0000313" key="4">
    <source>
        <dbReference type="Proteomes" id="UP000198521"/>
    </source>
</evidence>
<dbReference type="Proteomes" id="UP000198521">
    <property type="component" value="Unassembled WGS sequence"/>
</dbReference>
<sequence>ILQIVDLQGRIIKELNSTNTSETMDVSELPSGPYLLISRSKNSKQSFLFIK</sequence>
<name>A0A1H7V7W0_AQUAM</name>
<feature type="domain" description="Secretion system C-terminal sorting" evidence="2">
    <location>
        <begin position="2"/>
        <end position="45"/>
    </location>
</feature>
<evidence type="ECO:0000259" key="2">
    <source>
        <dbReference type="Pfam" id="PF18962"/>
    </source>
</evidence>
<keyword evidence="4" id="KW-1185">Reference proteome</keyword>
<dbReference type="AlphaFoldDB" id="A0A1H7V7W0"/>
<proteinExistence type="predicted"/>
<feature type="non-terminal residue" evidence="3">
    <location>
        <position position="1"/>
    </location>
</feature>
<protein>
    <submittedName>
        <fullName evidence="3">Por secretion system C-terminal sorting domain-containing protein</fullName>
    </submittedName>
</protein>
<keyword evidence="1" id="KW-0732">Signal</keyword>
<dbReference type="NCBIfam" id="TIGR04183">
    <property type="entry name" value="Por_Secre_tail"/>
    <property type="match status" value="1"/>
</dbReference>
<evidence type="ECO:0000256" key="1">
    <source>
        <dbReference type="ARBA" id="ARBA00022729"/>
    </source>
</evidence>
<evidence type="ECO:0000313" key="3">
    <source>
        <dbReference type="EMBL" id="SEM04925.1"/>
    </source>
</evidence>